<evidence type="ECO:0000256" key="8">
    <source>
        <dbReference type="SAM" id="Phobius"/>
    </source>
</evidence>
<evidence type="ECO:0000259" key="9">
    <source>
        <dbReference type="PROSITE" id="PS50893"/>
    </source>
</evidence>
<keyword evidence="6 8" id="KW-1133">Transmembrane helix</keyword>
<dbReference type="Gene3D" id="3.40.50.300">
    <property type="entry name" value="P-loop containing nucleotide triphosphate hydrolases"/>
    <property type="match status" value="1"/>
</dbReference>
<dbReference type="InterPro" id="IPR027417">
    <property type="entry name" value="P-loop_NTPase"/>
</dbReference>
<dbReference type="CDD" id="cd07346">
    <property type="entry name" value="ABC_6TM_exporters"/>
    <property type="match status" value="1"/>
</dbReference>
<dbReference type="GO" id="GO:0016020">
    <property type="term" value="C:membrane"/>
    <property type="evidence" value="ECO:0007669"/>
    <property type="project" value="UniProtKB-SubCell"/>
</dbReference>
<dbReference type="GO" id="GO:0005524">
    <property type="term" value="F:ATP binding"/>
    <property type="evidence" value="ECO:0007669"/>
    <property type="project" value="UniProtKB-KW"/>
</dbReference>
<evidence type="ECO:0000256" key="7">
    <source>
        <dbReference type="ARBA" id="ARBA00023136"/>
    </source>
</evidence>
<evidence type="ECO:0000256" key="5">
    <source>
        <dbReference type="ARBA" id="ARBA00022840"/>
    </source>
</evidence>
<dbReference type="InterPro" id="IPR017871">
    <property type="entry name" value="ABC_transporter-like_CS"/>
</dbReference>
<dbReference type="Pfam" id="PF00664">
    <property type="entry name" value="ABC_membrane"/>
    <property type="match status" value="1"/>
</dbReference>
<name>A0AAP0GZK7_9ASTR</name>
<dbReference type="InterPro" id="IPR003593">
    <property type="entry name" value="AAA+_ATPase"/>
</dbReference>
<dbReference type="PANTHER" id="PTHR24221:SF630">
    <property type="entry name" value="ABC TRANSPORTER B FAMILY MEMBER 29, CHLOROPLASTIC"/>
    <property type="match status" value="1"/>
</dbReference>
<keyword evidence="4" id="KW-0547">Nucleotide-binding</keyword>
<dbReference type="InterPro" id="IPR039421">
    <property type="entry name" value="Type_1_exporter"/>
</dbReference>
<keyword evidence="2" id="KW-0813">Transport</keyword>
<dbReference type="FunFam" id="1.20.1560.10:FF:000096">
    <property type="entry name" value="ABC transporter related"/>
    <property type="match status" value="1"/>
</dbReference>
<dbReference type="PROSITE" id="PS50893">
    <property type="entry name" value="ABC_TRANSPORTER_2"/>
    <property type="match status" value="1"/>
</dbReference>
<evidence type="ECO:0000256" key="6">
    <source>
        <dbReference type="ARBA" id="ARBA00022989"/>
    </source>
</evidence>
<sequence length="621" mass="68437">MILLLPSSSSSSFPKFKSKNSNRLSLISTTNPHFTKRNHLKPFKLNSVSSSLNLSTSLDSVKPYVQSEWKTIINGWICSAVSVYSLSRIVPRVGRLSSVTNVERLRRECLVIGALFLVRLVSNYFQQSLLWEAALRSVYRIRVSVFEKVLQRDLGFFEGGSGKSVGDIAYRITAEASDVADTIYALLNTVVPSSLQLLAMATQMVVISPVLSLVSALVISLMAFVSAYFGEELREISNKANLSIAAVSAYLNEVLPAVMFVKANNAEYNECMRFKRLAHDDLYKRLNKKRMKTLVPQIVQLTLFAVLLAIFIGSSVAASDCSSVISFITSLVLLIEPIQDVGKAYNELKQGEPAIERLFQLSNFEPKVNEEINEVHVESVAGEVKFCEVSFGYGDSTPLILNKLDLNIKSGETVALVGPSGGGKTTLVKLLLRLYDPLSGHILIDNHCIQSLSLENLRTHVGLVTQDTTLFSGTIAENIGYRDMLTKIDMEKVKHVAEIANAVEFIETLSEGYLTNIGPRGSVLSGGQRQRLAIARALYQNPSILVLDEATSALDTRSEMLVRQALQRLMKDRTVIVIAHRLETVLMAERVFLLSGGQVQEISRSSLQDGHDSLASSQLVI</sequence>
<feature type="domain" description="ABC transporter" evidence="9">
    <location>
        <begin position="384"/>
        <end position="621"/>
    </location>
</feature>
<dbReference type="SUPFAM" id="SSF52540">
    <property type="entry name" value="P-loop containing nucleoside triphosphate hydrolases"/>
    <property type="match status" value="1"/>
</dbReference>
<accession>A0AAP0GZK7</accession>
<dbReference type="SUPFAM" id="SSF90123">
    <property type="entry name" value="ABC transporter transmembrane region"/>
    <property type="match status" value="1"/>
</dbReference>
<dbReference type="InterPro" id="IPR011527">
    <property type="entry name" value="ABC1_TM_dom"/>
</dbReference>
<keyword evidence="3 8" id="KW-0812">Transmembrane</keyword>
<evidence type="ECO:0000256" key="1">
    <source>
        <dbReference type="ARBA" id="ARBA00004141"/>
    </source>
</evidence>
<dbReference type="GO" id="GO:0140359">
    <property type="term" value="F:ABC-type transporter activity"/>
    <property type="evidence" value="ECO:0007669"/>
    <property type="project" value="InterPro"/>
</dbReference>
<dbReference type="PROSITE" id="PS50929">
    <property type="entry name" value="ABC_TM1F"/>
    <property type="match status" value="1"/>
</dbReference>
<dbReference type="Proteomes" id="UP001408789">
    <property type="component" value="Unassembled WGS sequence"/>
</dbReference>
<dbReference type="Gene3D" id="1.20.1560.10">
    <property type="entry name" value="ABC transporter type 1, transmembrane domain"/>
    <property type="match status" value="1"/>
</dbReference>
<dbReference type="EMBL" id="JBCNJP010000014">
    <property type="protein sequence ID" value="KAK9069178.1"/>
    <property type="molecule type" value="Genomic_DNA"/>
</dbReference>
<organism evidence="11 12">
    <name type="scientific">Deinandra increscens subsp. villosa</name>
    <dbReference type="NCBI Taxonomy" id="3103831"/>
    <lineage>
        <taxon>Eukaryota</taxon>
        <taxon>Viridiplantae</taxon>
        <taxon>Streptophyta</taxon>
        <taxon>Embryophyta</taxon>
        <taxon>Tracheophyta</taxon>
        <taxon>Spermatophyta</taxon>
        <taxon>Magnoliopsida</taxon>
        <taxon>eudicotyledons</taxon>
        <taxon>Gunneridae</taxon>
        <taxon>Pentapetalae</taxon>
        <taxon>asterids</taxon>
        <taxon>campanulids</taxon>
        <taxon>Asterales</taxon>
        <taxon>Asteraceae</taxon>
        <taxon>Asteroideae</taxon>
        <taxon>Heliantheae alliance</taxon>
        <taxon>Madieae</taxon>
        <taxon>Madiinae</taxon>
        <taxon>Deinandra</taxon>
    </lineage>
</organism>
<keyword evidence="12" id="KW-1185">Reference proteome</keyword>
<feature type="transmembrane region" description="Helical" evidence="8">
    <location>
        <begin position="294"/>
        <end position="318"/>
    </location>
</feature>
<dbReference type="PANTHER" id="PTHR24221">
    <property type="entry name" value="ATP-BINDING CASSETTE SUB-FAMILY B"/>
    <property type="match status" value="1"/>
</dbReference>
<comment type="caution">
    <text evidence="11">The sequence shown here is derived from an EMBL/GenBank/DDBJ whole genome shotgun (WGS) entry which is preliminary data.</text>
</comment>
<reference evidence="11 12" key="1">
    <citation type="submission" date="2024-04" db="EMBL/GenBank/DDBJ databases">
        <title>The reference genome of an endangered Asteraceae, Deinandra increscens subsp. villosa, native to the Central Coast of California.</title>
        <authorList>
            <person name="Guilliams M."/>
            <person name="Hasenstab-Lehman K."/>
            <person name="Meyer R."/>
            <person name="Mcevoy S."/>
        </authorList>
    </citation>
    <scope>NUCLEOTIDE SEQUENCE [LARGE SCALE GENOMIC DNA]</scope>
    <source>
        <tissue evidence="11">Leaf</tissue>
    </source>
</reference>
<dbReference type="InterPro" id="IPR036640">
    <property type="entry name" value="ABC1_TM_sf"/>
</dbReference>
<dbReference type="AlphaFoldDB" id="A0AAP0GZK7"/>
<evidence type="ECO:0000256" key="3">
    <source>
        <dbReference type="ARBA" id="ARBA00022692"/>
    </source>
</evidence>
<evidence type="ECO:0000256" key="2">
    <source>
        <dbReference type="ARBA" id="ARBA00022448"/>
    </source>
</evidence>
<dbReference type="Pfam" id="PF00005">
    <property type="entry name" value="ABC_tran"/>
    <property type="match status" value="1"/>
</dbReference>
<gene>
    <name evidence="11" type="ORF">SSX86_013294</name>
</gene>
<keyword evidence="5" id="KW-0067">ATP-binding</keyword>
<dbReference type="GO" id="GO:0016887">
    <property type="term" value="F:ATP hydrolysis activity"/>
    <property type="evidence" value="ECO:0007669"/>
    <property type="project" value="InterPro"/>
</dbReference>
<proteinExistence type="predicted"/>
<feature type="domain" description="ABC transmembrane type-1" evidence="10">
    <location>
        <begin position="77"/>
        <end position="350"/>
    </location>
</feature>
<protein>
    <submittedName>
        <fullName evidence="11">Uncharacterized protein</fullName>
    </submittedName>
</protein>
<comment type="subcellular location">
    <subcellularLocation>
        <location evidence="1">Membrane</location>
        <topology evidence="1">Multi-pass membrane protein</topology>
    </subcellularLocation>
</comment>
<evidence type="ECO:0000313" key="11">
    <source>
        <dbReference type="EMBL" id="KAK9069178.1"/>
    </source>
</evidence>
<keyword evidence="7 8" id="KW-0472">Membrane</keyword>
<feature type="transmembrane region" description="Helical" evidence="8">
    <location>
        <begin position="204"/>
        <end position="229"/>
    </location>
</feature>
<dbReference type="FunFam" id="3.40.50.300:FF:001371">
    <property type="entry name" value="ABC transporter ATP-binding protein"/>
    <property type="match status" value="1"/>
</dbReference>
<dbReference type="SMART" id="SM00382">
    <property type="entry name" value="AAA"/>
    <property type="match status" value="1"/>
</dbReference>
<evidence type="ECO:0000259" key="10">
    <source>
        <dbReference type="PROSITE" id="PS50929"/>
    </source>
</evidence>
<evidence type="ECO:0000313" key="12">
    <source>
        <dbReference type="Proteomes" id="UP001408789"/>
    </source>
</evidence>
<dbReference type="PROSITE" id="PS00211">
    <property type="entry name" value="ABC_TRANSPORTER_1"/>
    <property type="match status" value="1"/>
</dbReference>
<evidence type="ECO:0000256" key="4">
    <source>
        <dbReference type="ARBA" id="ARBA00022741"/>
    </source>
</evidence>
<dbReference type="InterPro" id="IPR003439">
    <property type="entry name" value="ABC_transporter-like_ATP-bd"/>
</dbReference>